<evidence type="ECO:0008006" key="3">
    <source>
        <dbReference type="Google" id="ProtNLM"/>
    </source>
</evidence>
<organism evidence="1 2">
    <name type="scientific">Phytophthora megakarya</name>
    <dbReference type="NCBI Taxonomy" id="4795"/>
    <lineage>
        <taxon>Eukaryota</taxon>
        <taxon>Sar</taxon>
        <taxon>Stramenopiles</taxon>
        <taxon>Oomycota</taxon>
        <taxon>Peronosporomycetes</taxon>
        <taxon>Peronosporales</taxon>
        <taxon>Peronosporaceae</taxon>
        <taxon>Phytophthora</taxon>
    </lineage>
</organism>
<name>A0A225V845_9STRA</name>
<dbReference type="AlphaFoldDB" id="A0A225V845"/>
<reference evidence="2" key="1">
    <citation type="submission" date="2017-03" db="EMBL/GenBank/DDBJ databases">
        <title>Phytopthora megakarya and P. palmivora, two closely related causual agents of cacao black pod achieved similar genome size and gene model numbers by different mechanisms.</title>
        <authorList>
            <person name="Ali S."/>
            <person name="Shao J."/>
            <person name="Larry D.J."/>
            <person name="Kronmiller B."/>
            <person name="Shen D."/>
            <person name="Strem M.D."/>
            <person name="Melnick R.L."/>
            <person name="Guiltinan M.J."/>
            <person name="Tyler B.M."/>
            <person name="Meinhardt L.W."/>
            <person name="Bailey B.A."/>
        </authorList>
    </citation>
    <scope>NUCLEOTIDE SEQUENCE [LARGE SCALE GENOMIC DNA]</scope>
    <source>
        <strain evidence="2">zdho120</strain>
    </source>
</reference>
<gene>
    <name evidence="1" type="ORF">PHMEG_00027537</name>
</gene>
<comment type="caution">
    <text evidence="1">The sequence shown here is derived from an EMBL/GenBank/DDBJ whole genome shotgun (WGS) entry which is preliminary data.</text>
</comment>
<dbReference type="STRING" id="4795.A0A225V845"/>
<proteinExistence type="predicted"/>
<keyword evidence="2" id="KW-1185">Reference proteome</keyword>
<evidence type="ECO:0000313" key="1">
    <source>
        <dbReference type="EMBL" id="OWZ01139.1"/>
    </source>
</evidence>
<dbReference type="Proteomes" id="UP000198211">
    <property type="component" value="Unassembled WGS sequence"/>
</dbReference>
<protein>
    <recommendedName>
        <fullName evidence="3">DDE-1 domain-containing protein</fullName>
    </recommendedName>
</protein>
<sequence>MDQTAVYIDMNGRTTVDYVGSPTVDVVQASATGKKLPPFVVFTGVPGGPVSQEVFKPEFGASTVEHTVQVWKPSVDGCRLLLLDSLKTHKMESVRNTLQQECGSPGDQPPLHFLTMSRIGCKSILDAVVFTNAYYQTFQVLTRRHGTTTSTKDVKIRRQPVLRDAAHCLDVVFDPDFPAALNSVRVRPADGVNEVLVMIYPFMGISSLVKNGYFQACASR</sequence>
<dbReference type="EMBL" id="NBNE01007080">
    <property type="protein sequence ID" value="OWZ01139.1"/>
    <property type="molecule type" value="Genomic_DNA"/>
</dbReference>
<accession>A0A225V845</accession>
<evidence type="ECO:0000313" key="2">
    <source>
        <dbReference type="Proteomes" id="UP000198211"/>
    </source>
</evidence>